<name>A0A078B5I9_STYLE</name>
<dbReference type="GO" id="GO:0005634">
    <property type="term" value="C:nucleus"/>
    <property type="evidence" value="ECO:0007669"/>
    <property type="project" value="TreeGrafter"/>
</dbReference>
<gene>
    <name evidence="10" type="primary">Contig6317.g6768</name>
    <name evidence="9" type="synonym">Contig8677.g9268</name>
    <name evidence="9" type="ORF">STYLEM_15354</name>
    <name evidence="10" type="ORF">STYLEM_18929</name>
</gene>
<feature type="domain" description="OTU1-like C-terminal C2H2-type zinc finger" evidence="8">
    <location>
        <begin position="209"/>
        <end position="242"/>
    </location>
</feature>
<evidence type="ECO:0000256" key="2">
    <source>
        <dbReference type="ARBA" id="ARBA00022670"/>
    </source>
</evidence>
<evidence type="ECO:0000313" key="11">
    <source>
        <dbReference type="Proteomes" id="UP000039865"/>
    </source>
</evidence>
<dbReference type="Gene3D" id="3.90.70.80">
    <property type="match status" value="1"/>
</dbReference>
<feature type="domain" description="OTU" evidence="7">
    <location>
        <begin position="55"/>
        <end position="134"/>
    </location>
</feature>
<dbReference type="EMBL" id="CCKQ01014497">
    <property type="protein sequence ID" value="CDW86261.1"/>
    <property type="molecule type" value="Genomic_DNA"/>
</dbReference>
<dbReference type="Pfam" id="PF02338">
    <property type="entry name" value="OTU"/>
    <property type="match status" value="1"/>
</dbReference>
<evidence type="ECO:0000256" key="3">
    <source>
        <dbReference type="ARBA" id="ARBA00022786"/>
    </source>
</evidence>
<keyword evidence="11" id="KW-1185">Reference proteome</keyword>
<dbReference type="GO" id="GO:0004843">
    <property type="term" value="F:cysteine-type deubiquitinase activity"/>
    <property type="evidence" value="ECO:0007669"/>
    <property type="project" value="UniProtKB-UniRule"/>
</dbReference>
<dbReference type="PANTHER" id="PTHR13312:SF0">
    <property type="entry name" value="UBIQUITIN THIOESTERASE OTU1"/>
    <property type="match status" value="1"/>
</dbReference>
<dbReference type="GO" id="GO:0016579">
    <property type="term" value="P:protein deubiquitination"/>
    <property type="evidence" value="ECO:0007669"/>
    <property type="project" value="TreeGrafter"/>
</dbReference>
<dbReference type="GO" id="GO:0005829">
    <property type="term" value="C:cytosol"/>
    <property type="evidence" value="ECO:0007669"/>
    <property type="project" value="TreeGrafter"/>
</dbReference>
<evidence type="ECO:0000256" key="5">
    <source>
        <dbReference type="ARBA" id="ARBA00022807"/>
    </source>
</evidence>
<evidence type="ECO:0000259" key="8">
    <source>
        <dbReference type="Pfam" id="PF24560"/>
    </source>
</evidence>
<comment type="function">
    <text evidence="6">Hydrolase that can remove conjugated ubiquitin from proteins and may therefore play an important regulatory role at the level of protein turnover by preventing degradation.</text>
</comment>
<dbReference type="InterPro" id="IPR038765">
    <property type="entry name" value="Papain-like_cys_pep_sf"/>
</dbReference>
<evidence type="ECO:0000259" key="7">
    <source>
        <dbReference type="Pfam" id="PF02338"/>
    </source>
</evidence>
<comment type="catalytic activity">
    <reaction evidence="1 6">
        <text>Thiol-dependent hydrolysis of ester, thioester, amide, peptide and isopeptide bonds formed by the C-terminal Gly of ubiquitin (a 76-residue protein attached to proteins as an intracellular targeting signal).</text>
        <dbReference type="EC" id="3.4.19.12"/>
    </reaction>
</comment>
<dbReference type="AlphaFoldDB" id="A0A078B5I9"/>
<protein>
    <recommendedName>
        <fullName evidence="6">Ubiquitin thioesterase OTU</fullName>
        <ecNumber evidence="6">3.4.19.12</ecNumber>
    </recommendedName>
</protein>
<dbReference type="InterPro" id="IPR003323">
    <property type="entry name" value="OTU_dom"/>
</dbReference>
<accession>A0A078B5I9</accession>
<dbReference type="Proteomes" id="UP000039865">
    <property type="component" value="Unassembled WGS sequence"/>
</dbReference>
<dbReference type="OMA" id="EYVMDHD"/>
<keyword evidence="2" id="KW-0645">Protease</keyword>
<comment type="subcellular location">
    <subcellularLocation>
        <location evidence="6">Cytoplasm</location>
    </subcellularLocation>
</comment>
<sequence length="244" mass="27827">MADIKPQKQIVQEQQQMPQQQIQQEQLVQNKQEILDNYVITTSDGMFMYRRIIKADDSCLFNCIGLALKCSLNESSKLREVIAKIVRSDPINFNEAILGKSPEEYAQFISGQNSWGGAIELMIFADQLECEIVAVDIINIRYDIFGQVYIMIYVSRTSSKIRSNFTDLFEQISENTEIRVFSPSDEQTLQESLKLAKLLNSKKQYTDTSKFSLQCGICFQGLTGQNDAMDHASKTGHMNFVQMT</sequence>
<dbReference type="EMBL" id="CCKQ01017880">
    <property type="protein sequence ID" value="CDW89790.1"/>
    <property type="molecule type" value="Genomic_DNA"/>
</dbReference>
<dbReference type="PANTHER" id="PTHR13312">
    <property type="entry name" value="HIV-INDUCED PROTEIN-7-LIKE PROTEASE"/>
    <property type="match status" value="1"/>
</dbReference>
<keyword evidence="3 6" id="KW-0833">Ubl conjugation pathway</keyword>
<evidence type="ECO:0000256" key="1">
    <source>
        <dbReference type="ARBA" id="ARBA00000707"/>
    </source>
</evidence>
<keyword evidence="4 6" id="KW-0378">Hydrolase</keyword>
<keyword evidence="5 6" id="KW-0788">Thiol protease</keyword>
<evidence type="ECO:0000313" key="10">
    <source>
        <dbReference type="EMBL" id="CDW89790.1"/>
    </source>
</evidence>
<dbReference type="GO" id="GO:0030968">
    <property type="term" value="P:endoplasmic reticulum unfolded protein response"/>
    <property type="evidence" value="ECO:0007669"/>
    <property type="project" value="TreeGrafter"/>
</dbReference>
<dbReference type="EC" id="3.4.19.12" evidence="6"/>
<keyword evidence="6" id="KW-0963">Cytoplasm</keyword>
<dbReference type="CDD" id="cd22745">
    <property type="entry name" value="OTU_OTU1"/>
    <property type="match status" value="1"/>
</dbReference>
<evidence type="ECO:0000256" key="4">
    <source>
        <dbReference type="ARBA" id="ARBA00022801"/>
    </source>
</evidence>
<evidence type="ECO:0000313" key="9">
    <source>
        <dbReference type="EMBL" id="CDW86261.1"/>
    </source>
</evidence>
<dbReference type="Pfam" id="PF24560">
    <property type="entry name" value="zf-C2H2_OTU1_C"/>
    <property type="match status" value="1"/>
</dbReference>
<reference evidence="10 11" key="1">
    <citation type="submission" date="2014-06" db="EMBL/GenBank/DDBJ databases">
        <authorList>
            <person name="Swart Estienne"/>
        </authorList>
    </citation>
    <scope>NUCLEOTIDE SEQUENCE [LARGE SCALE GENOMIC DNA]</scope>
    <source>
        <strain evidence="10 11">130c</strain>
    </source>
</reference>
<dbReference type="GO" id="GO:0036503">
    <property type="term" value="P:ERAD pathway"/>
    <property type="evidence" value="ECO:0007669"/>
    <property type="project" value="TreeGrafter"/>
</dbReference>
<dbReference type="InterPro" id="IPR057766">
    <property type="entry name" value="Znf-C2H2_OTU1-like_C"/>
</dbReference>
<evidence type="ECO:0000256" key="6">
    <source>
        <dbReference type="RuleBase" id="RU367104"/>
    </source>
</evidence>
<dbReference type="SUPFAM" id="SSF54001">
    <property type="entry name" value="Cysteine proteinases"/>
    <property type="match status" value="1"/>
</dbReference>
<proteinExistence type="predicted"/>
<dbReference type="OrthoDB" id="65596at2759"/>
<organism evidence="10 11">
    <name type="scientific">Stylonychia lemnae</name>
    <name type="common">Ciliate</name>
    <dbReference type="NCBI Taxonomy" id="5949"/>
    <lineage>
        <taxon>Eukaryota</taxon>
        <taxon>Sar</taxon>
        <taxon>Alveolata</taxon>
        <taxon>Ciliophora</taxon>
        <taxon>Intramacronucleata</taxon>
        <taxon>Spirotrichea</taxon>
        <taxon>Stichotrichia</taxon>
        <taxon>Sporadotrichida</taxon>
        <taxon>Oxytrichidae</taxon>
        <taxon>Stylonychinae</taxon>
        <taxon>Stylonychia</taxon>
    </lineage>
</organism>